<dbReference type="InParanoid" id="A0A2K1LAX5"/>
<evidence type="ECO:0000313" key="3">
    <source>
        <dbReference type="Proteomes" id="UP000006727"/>
    </source>
</evidence>
<proteinExistence type="predicted"/>
<dbReference type="Proteomes" id="UP000006727">
    <property type="component" value="Chromosome 1"/>
</dbReference>
<sequence length="38" mass="4876">MYYNQHSLSHWSSLLLATMEHWRREFEDMQAAYGWWQW</sequence>
<name>A0A2K1LAX5_PHYPA</name>
<protein>
    <submittedName>
        <fullName evidence="1 2">Uncharacterized protein</fullName>
    </submittedName>
</protein>
<reference evidence="2" key="3">
    <citation type="submission" date="2020-12" db="UniProtKB">
        <authorList>
            <consortium name="EnsemblPlants"/>
        </authorList>
    </citation>
    <scope>IDENTIFICATION</scope>
</reference>
<dbReference type="AlphaFoldDB" id="A0A2K1LAX5"/>
<accession>A0A2K1LAX5</accession>
<keyword evidence="3" id="KW-1185">Reference proteome</keyword>
<reference evidence="1 3" key="1">
    <citation type="journal article" date="2008" name="Science">
        <title>The Physcomitrella genome reveals evolutionary insights into the conquest of land by plants.</title>
        <authorList>
            <person name="Rensing S."/>
            <person name="Lang D."/>
            <person name="Zimmer A."/>
            <person name="Terry A."/>
            <person name="Salamov A."/>
            <person name="Shapiro H."/>
            <person name="Nishiyama T."/>
            <person name="Perroud P.-F."/>
            <person name="Lindquist E."/>
            <person name="Kamisugi Y."/>
            <person name="Tanahashi T."/>
            <person name="Sakakibara K."/>
            <person name="Fujita T."/>
            <person name="Oishi K."/>
            <person name="Shin-I T."/>
            <person name="Kuroki Y."/>
            <person name="Toyoda A."/>
            <person name="Suzuki Y."/>
            <person name="Hashimoto A."/>
            <person name="Yamaguchi K."/>
            <person name="Sugano A."/>
            <person name="Kohara Y."/>
            <person name="Fujiyama A."/>
            <person name="Anterola A."/>
            <person name="Aoki S."/>
            <person name="Ashton N."/>
            <person name="Barbazuk W.B."/>
            <person name="Barker E."/>
            <person name="Bennetzen J."/>
            <person name="Bezanilla M."/>
            <person name="Blankenship R."/>
            <person name="Cho S.H."/>
            <person name="Dutcher S."/>
            <person name="Estelle M."/>
            <person name="Fawcett J.A."/>
            <person name="Gundlach H."/>
            <person name="Hanada K."/>
            <person name="Heyl A."/>
            <person name="Hicks K.A."/>
            <person name="Hugh J."/>
            <person name="Lohr M."/>
            <person name="Mayer K."/>
            <person name="Melkozernov A."/>
            <person name="Murata T."/>
            <person name="Nelson D."/>
            <person name="Pils B."/>
            <person name="Prigge M."/>
            <person name="Reiss B."/>
            <person name="Renner T."/>
            <person name="Rombauts S."/>
            <person name="Rushton P."/>
            <person name="Sanderfoot A."/>
            <person name="Schween G."/>
            <person name="Shiu S.-H."/>
            <person name="Stueber K."/>
            <person name="Theodoulou F.L."/>
            <person name="Tu H."/>
            <person name="Van de Peer Y."/>
            <person name="Verrier P.J."/>
            <person name="Waters E."/>
            <person name="Wood A."/>
            <person name="Yang L."/>
            <person name="Cove D."/>
            <person name="Cuming A."/>
            <person name="Hasebe M."/>
            <person name="Lucas S."/>
            <person name="Mishler D.B."/>
            <person name="Reski R."/>
            <person name="Grigoriev I."/>
            <person name="Quatrano R.S."/>
            <person name="Boore J.L."/>
        </authorList>
    </citation>
    <scope>NUCLEOTIDE SEQUENCE [LARGE SCALE GENOMIC DNA]</scope>
    <source>
        <strain evidence="2 3">cv. Gransden 2004</strain>
    </source>
</reference>
<reference evidence="1 3" key="2">
    <citation type="journal article" date="2018" name="Plant J.">
        <title>The Physcomitrella patens chromosome-scale assembly reveals moss genome structure and evolution.</title>
        <authorList>
            <person name="Lang D."/>
            <person name="Ullrich K.K."/>
            <person name="Murat F."/>
            <person name="Fuchs J."/>
            <person name="Jenkins J."/>
            <person name="Haas F.B."/>
            <person name="Piednoel M."/>
            <person name="Gundlach H."/>
            <person name="Van Bel M."/>
            <person name="Meyberg R."/>
            <person name="Vives C."/>
            <person name="Morata J."/>
            <person name="Symeonidi A."/>
            <person name="Hiss M."/>
            <person name="Muchero W."/>
            <person name="Kamisugi Y."/>
            <person name="Saleh O."/>
            <person name="Blanc G."/>
            <person name="Decker E.L."/>
            <person name="van Gessel N."/>
            <person name="Grimwood J."/>
            <person name="Hayes R.D."/>
            <person name="Graham S.W."/>
            <person name="Gunter L.E."/>
            <person name="McDaniel S.F."/>
            <person name="Hoernstein S.N.W."/>
            <person name="Larsson A."/>
            <person name="Li F.W."/>
            <person name="Perroud P.F."/>
            <person name="Phillips J."/>
            <person name="Ranjan P."/>
            <person name="Rokshar D.S."/>
            <person name="Rothfels C.J."/>
            <person name="Schneider L."/>
            <person name="Shu S."/>
            <person name="Stevenson D.W."/>
            <person name="Thummler F."/>
            <person name="Tillich M."/>
            <person name="Villarreal Aguilar J.C."/>
            <person name="Widiez T."/>
            <person name="Wong G.K."/>
            <person name="Wymore A."/>
            <person name="Zhang Y."/>
            <person name="Zimmer A.D."/>
            <person name="Quatrano R.S."/>
            <person name="Mayer K.F.X."/>
            <person name="Goodstein D."/>
            <person name="Casacuberta J.M."/>
            <person name="Vandepoele K."/>
            <person name="Reski R."/>
            <person name="Cuming A.C."/>
            <person name="Tuskan G.A."/>
            <person name="Maumus F."/>
            <person name="Salse J."/>
            <person name="Schmutz J."/>
            <person name="Rensing S.A."/>
        </authorList>
    </citation>
    <scope>NUCLEOTIDE SEQUENCE [LARGE SCALE GENOMIC DNA]</scope>
    <source>
        <strain evidence="2 3">cv. Gransden 2004</strain>
    </source>
</reference>
<evidence type="ECO:0000313" key="2">
    <source>
        <dbReference type="EnsemblPlants" id="Pp3c1_34302V3.1"/>
    </source>
</evidence>
<dbReference type="Gramene" id="Pp3c1_34302V3.1">
    <property type="protein sequence ID" value="Pp3c1_34302V3.1"/>
    <property type="gene ID" value="Pp3c1_34302"/>
</dbReference>
<dbReference type="EnsemblPlants" id="Pp3c1_34302V3.1">
    <property type="protein sequence ID" value="Pp3c1_34302V3.1"/>
    <property type="gene ID" value="Pp3c1_34302"/>
</dbReference>
<organism evidence="1">
    <name type="scientific">Physcomitrium patens</name>
    <name type="common">Spreading-leaved earth moss</name>
    <name type="synonym">Physcomitrella patens</name>
    <dbReference type="NCBI Taxonomy" id="3218"/>
    <lineage>
        <taxon>Eukaryota</taxon>
        <taxon>Viridiplantae</taxon>
        <taxon>Streptophyta</taxon>
        <taxon>Embryophyta</taxon>
        <taxon>Bryophyta</taxon>
        <taxon>Bryophytina</taxon>
        <taxon>Bryopsida</taxon>
        <taxon>Funariidae</taxon>
        <taxon>Funariales</taxon>
        <taxon>Funariaceae</taxon>
        <taxon>Physcomitrium</taxon>
    </lineage>
</organism>
<gene>
    <name evidence="1" type="ORF">PHYPA_001588</name>
</gene>
<dbReference type="EMBL" id="ABEU02000001">
    <property type="protein sequence ID" value="PNR63163.1"/>
    <property type="molecule type" value="Genomic_DNA"/>
</dbReference>
<evidence type="ECO:0000313" key="1">
    <source>
        <dbReference type="EMBL" id="PNR63163.1"/>
    </source>
</evidence>